<dbReference type="GO" id="GO:0008270">
    <property type="term" value="F:zinc ion binding"/>
    <property type="evidence" value="ECO:0007669"/>
    <property type="project" value="InterPro"/>
</dbReference>
<dbReference type="Gene3D" id="2.60.120.380">
    <property type="match status" value="1"/>
</dbReference>
<organism evidence="8 9">
    <name type="scientific">Eiseniibacteriota bacterium</name>
    <dbReference type="NCBI Taxonomy" id="2212470"/>
    <lineage>
        <taxon>Bacteria</taxon>
        <taxon>Candidatus Eiseniibacteriota</taxon>
    </lineage>
</organism>
<dbReference type="Pfam" id="PF13860">
    <property type="entry name" value="FlgD_ig"/>
    <property type="match status" value="1"/>
</dbReference>
<keyword evidence="2" id="KW-0479">Metal-binding</keyword>
<dbReference type="PRINTS" id="PR00138">
    <property type="entry name" value="MATRIXIN"/>
</dbReference>
<name>A0A538TH04_UNCEI</name>
<feature type="chain" id="PRO_5022013896" evidence="5">
    <location>
        <begin position="29"/>
        <end position="911"/>
    </location>
</feature>
<feature type="domain" description="FlgD/Vpr Ig-like" evidence="7">
    <location>
        <begin position="843"/>
        <end position="897"/>
    </location>
</feature>
<dbReference type="SUPFAM" id="SSF55486">
    <property type="entry name" value="Metalloproteases ('zincins'), catalytic domain"/>
    <property type="match status" value="1"/>
</dbReference>
<evidence type="ECO:0000259" key="7">
    <source>
        <dbReference type="Pfam" id="PF13860"/>
    </source>
</evidence>
<evidence type="ECO:0000313" key="8">
    <source>
        <dbReference type="EMBL" id="TMQ62904.1"/>
    </source>
</evidence>
<dbReference type="Gene3D" id="2.60.40.4070">
    <property type="match status" value="1"/>
</dbReference>
<dbReference type="Gene3D" id="3.40.390.10">
    <property type="entry name" value="Collagenase (Catalytic Domain)"/>
    <property type="match status" value="1"/>
</dbReference>
<dbReference type="GO" id="GO:0004222">
    <property type="term" value="F:metalloendopeptidase activity"/>
    <property type="evidence" value="ECO:0007669"/>
    <property type="project" value="InterPro"/>
</dbReference>
<evidence type="ECO:0000256" key="2">
    <source>
        <dbReference type="ARBA" id="ARBA00022723"/>
    </source>
</evidence>
<keyword evidence="8" id="KW-0482">Metalloprotease</keyword>
<keyword evidence="4" id="KW-0862">Zinc</keyword>
<dbReference type="Pfam" id="PF00413">
    <property type="entry name" value="Peptidase_M10"/>
    <property type="match status" value="1"/>
</dbReference>
<feature type="signal peptide" evidence="5">
    <location>
        <begin position="1"/>
        <end position="28"/>
    </location>
</feature>
<dbReference type="AlphaFoldDB" id="A0A538TH04"/>
<dbReference type="Proteomes" id="UP000317691">
    <property type="component" value="Unassembled WGS sequence"/>
</dbReference>
<proteinExistence type="predicted"/>
<keyword evidence="5" id="KW-0732">Signal</keyword>
<gene>
    <name evidence="8" type="ORF">E6K79_11655</name>
</gene>
<evidence type="ECO:0000256" key="3">
    <source>
        <dbReference type="ARBA" id="ARBA00022801"/>
    </source>
</evidence>
<sequence>MNRIRFRIAVAVLLSGALSLSLAGPASAFIRIARQATPTSPVVQAHWNDSDLPLLSVIDPTNADQPSGTALSVVQASAKTWEDINTSYFTVNPVPYTGSPQVQPALAFDGQNSMFFDTAGVNFPVAGVIAFVRSVVDGTDGHTLDADMVFNDRDFFSSVSSPNLTPAPPGQTSVDLQAVVTHEYGHYFGLDHTSVFGATMIPFISNDISQRTLELDDRAGNSTIYPESASRPGGLSPGAVDFGATTGTVSGTVVSGYNGSATFGAHVEAYLLSDPSNANEISAISGELTLRNGQGEYTIHGLPPGDYAIAIVPMDGIHTTCADANVGGPYNGIDINFEPEFWNGANESGNGFNDNANDYSPVSVGMGANTPGINFITNTFPGRVTIAQYGAFENIVTFRNTGYLAVRFDPPFAPPYTINNVEFPSFTFNGVPAPFVSARLCGLDQTTGLPDLANPLYIQTPFNGNPNGVNTVPLNLTVNDANKTFFWALQFPSQSTPGFPNNFPFLRMDFVTLERGNFANSYSMPTSGTTGAGILVDRNIVVSMTCQMSAPENTPIVAPSNLGANRRTDYTEFSFAKPSDTRADGFPMTAGSLDSMNLIMRLVGAPGTYSTVATAGEGSKSIKLTPGPATTPLMIWSSQALDDNLHKSLTSNATITGLNEDADEPNGSDKNAATVLTLPATNRPETYSPAGESDFYAVSAKTGDVIDVAATHTGALDGRNDPDYVMFLYEGKDIVAFNDDFTGLDPRITFTVPPPARGQDKAKQRRFVVQVQDFYGSLLFPGGAPRIPTPLTYRLDATVTPAASSGSTTLAGGINPNDFAFAMSGPNPANPIAKFLYVIPRSQGAQDVRLRIYDVNGRLVRTLVNGTKEPGPYTALWNGHDDLGRGVASGNYYARIQMGSFTKNTQVTILK</sequence>
<dbReference type="GO" id="GO:0031012">
    <property type="term" value="C:extracellular matrix"/>
    <property type="evidence" value="ECO:0007669"/>
    <property type="project" value="InterPro"/>
</dbReference>
<dbReference type="InterPro" id="IPR001818">
    <property type="entry name" value="Pept_M10_metallopeptidase"/>
</dbReference>
<evidence type="ECO:0000259" key="6">
    <source>
        <dbReference type="Pfam" id="PF00413"/>
    </source>
</evidence>
<reference evidence="8 9" key="1">
    <citation type="journal article" date="2019" name="Nat. Microbiol.">
        <title>Mediterranean grassland soil C-N compound turnover is dependent on rainfall and depth, and is mediated by genomically divergent microorganisms.</title>
        <authorList>
            <person name="Diamond S."/>
            <person name="Andeer P.F."/>
            <person name="Li Z."/>
            <person name="Crits-Christoph A."/>
            <person name="Burstein D."/>
            <person name="Anantharaman K."/>
            <person name="Lane K.R."/>
            <person name="Thomas B.C."/>
            <person name="Pan C."/>
            <person name="Northen T.R."/>
            <person name="Banfield J.F."/>
        </authorList>
    </citation>
    <scope>NUCLEOTIDE SEQUENCE [LARGE SCALE GENOMIC DNA]</scope>
    <source>
        <strain evidence="8">WS_9</strain>
    </source>
</reference>
<evidence type="ECO:0000256" key="5">
    <source>
        <dbReference type="SAM" id="SignalP"/>
    </source>
</evidence>
<evidence type="ECO:0000256" key="4">
    <source>
        <dbReference type="ARBA" id="ARBA00022833"/>
    </source>
</evidence>
<dbReference type="InterPro" id="IPR024079">
    <property type="entry name" value="MetalloPept_cat_dom_sf"/>
</dbReference>
<dbReference type="EMBL" id="VBOZ01000035">
    <property type="protein sequence ID" value="TMQ62904.1"/>
    <property type="molecule type" value="Genomic_DNA"/>
</dbReference>
<comment type="caution">
    <text evidence="8">The sequence shown here is derived from an EMBL/GenBank/DDBJ whole genome shotgun (WGS) entry which is preliminary data.</text>
</comment>
<dbReference type="InterPro" id="IPR025965">
    <property type="entry name" value="FlgD/Vpr_Ig-like"/>
</dbReference>
<dbReference type="InterPro" id="IPR021190">
    <property type="entry name" value="Pept_M10A"/>
</dbReference>
<keyword evidence="1 8" id="KW-0645">Protease</keyword>
<keyword evidence="3" id="KW-0378">Hydrolase</keyword>
<evidence type="ECO:0000256" key="1">
    <source>
        <dbReference type="ARBA" id="ARBA00022670"/>
    </source>
</evidence>
<dbReference type="GO" id="GO:0006508">
    <property type="term" value="P:proteolysis"/>
    <property type="evidence" value="ECO:0007669"/>
    <property type="project" value="UniProtKB-KW"/>
</dbReference>
<feature type="domain" description="Peptidase M10 metallopeptidase" evidence="6">
    <location>
        <begin position="144"/>
        <end position="225"/>
    </location>
</feature>
<evidence type="ECO:0000313" key="9">
    <source>
        <dbReference type="Proteomes" id="UP000317691"/>
    </source>
</evidence>
<accession>A0A538TH04</accession>
<protein>
    <submittedName>
        <fullName evidence="8">Matrixin family metalloprotease</fullName>
    </submittedName>
</protein>